<feature type="transmembrane region" description="Helical" evidence="4">
    <location>
        <begin position="77"/>
        <end position="96"/>
    </location>
</feature>
<sequence length="391" mass="41594">MSRLLPWRREGLSTLSRLILAIGLMEGVRSGFFAGLLPFYAPERLNLGPTAFTLAYTLHQLAENLSKSLGGLLAERVGFGLTASLAAFVGLLALLLTPLAQAAWLLWALGLLWGLSLSTLYPGLMTYASRIAVPGKEARALSFTLTLVMPWVGMGLIGVGQVAQRHPESGLALLLWAQGTALALTLSLLRFRIPVPPQGQERYPLSRMLLFLPAAFGQTFAPALVSLFLLRFAKESLGLEPIQLGALLVLGGGLFFGLLPLTGRLVDRGVYRPALVLGLALLGGVMLRLAFAQSLAEVALLAALAGLGFSLFLPGWNGFLARNLPQENRAAIWGTLMSVEGLGVALGPTAGGALWEAFGLHAPLLAGGGIFLALSLFYAAYPAVFGRERWR</sequence>
<feature type="transmembrane region" description="Helical" evidence="4">
    <location>
        <begin position="102"/>
        <end position="128"/>
    </location>
</feature>
<evidence type="ECO:0000313" key="6">
    <source>
        <dbReference type="EMBL" id="HEH83070.1"/>
    </source>
</evidence>
<feature type="transmembrane region" description="Helical" evidence="4">
    <location>
        <begin position="242"/>
        <end position="262"/>
    </location>
</feature>
<feature type="transmembrane region" description="Helical" evidence="4">
    <location>
        <begin position="274"/>
        <end position="292"/>
    </location>
</feature>
<dbReference type="InterPro" id="IPR036259">
    <property type="entry name" value="MFS_trans_sf"/>
</dbReference>
<evidence type="ECO:0000259" key="5">
    <source>
        <dbReference type="PROSITE" id="PS50850"/>
    </source>
</evidence>
<dbReference type="SUPFAM" id="SSF103473">
    <property type="entry name" value="MFS general substrate transporter"/>
    <property type="match status" value="1"/>
</dbReference>
<feature type="transmembrane region" description="Helical" evidence="4">
    <location>
        <begin position="331"/>
        <end position="355"/>
    </location>
</feature>
<dbReference type="Pfam" id="PF07690">
    <property type="entry name" value="MFS_1"/>
    <property type="match status" value="1"/>
</dbReference>
<feature type="transmembrane region" description="Helical" evidence="4">
    <location>
        <begin position="298"/>
        <end position="319"/>
    </location>
</feature>
<comment type="caution">
    <text evidence="6">The sequence shown here is derived from an EMBL/GenBank/DDBJ whole genome shotgun (WGS) entry which is preliminary data.</text>
</comment>
<dbReference type="PROSITE" id="PS50850">
    <property type="entry name" value="MFS"/>
    <property type="match status" value="1"/>
</dbReference>
<evidence type="ECO:0000256" key="4">
    <source>
        <dbReference type="SAM" id="Phobius"/>
    </source>
</evidence>
<keyword evidence="3 4" id="KW-0472">Membrane</keyword>
<dbReference type="PANTHER" id="PTHR23526">
    <property type="entry name" value="INTEGRAL MEMBRANE TRANSPORT PROTEIN-RELATED"/>
    <property type="match status" value="1"/>
</dbReference>
<feature type="transmembrane region" description="Helical" evidence="4">
    <location>
        <begin position="140"/>
        <end position="163"/>
    </location>
</feature>
<feature type="transmembrane region" description="Helical" evidence="4">
    <location>
        <begin position="361"/>
        <end position="381"/>
    </location>
</feature>
<evidence type="ECO:0000256" key="3">
    <source>
        <dbReference type="ARBA" id="ARBA00023136"/>
    </source>
</evidence>
<feature type="transmembrane region" description="Helical" evidence="4">
    <location>
        <begin position="209"/>
        <end position="230"/>
    </location>
</feature>
<accession>A0A7C2GEV4</accession>
<dbReference type="Gene3D" id="1.20.1250.20">
    <property type="entry name" value="MFS general substrate transporter like domains"/>
    <property type="match status" value="2"/>
</dbReference>
<evidence type="ECO:0000256" key="2">
    <source>
        <dbReference type="ARBA" id="ARBA00022989"/>
    </source>
</evidence>
<name>A0A7C2GEV4_9DEIN</name>
<keyword evidence="1 4" id="KW-0812">Transmembrane</keyword>
<keyword evidence="2 4" id="KW-1133">Transmembrane helix</keyword>
<feature type="domain" description="Major facilitator superfamily (MFS) profile" evidence="5">
    <location>
        <begin position="207"/>
        <end position="391"/>
    </location>
</feature>
<gene>
    <name evidence="6" type="ORF">ENP73_08955</name>
</gene>
<organism evidence="6">
    <name type="scientific">Thermus islandicus</name>
    <dbReference type="NCBI Taxonomy" id="540988"/>
    <lineage>
        <taxon>Bacteria</taxon>
        <taxon>Thermotogati</taxon>
        <taxon>Deinococcota</taxon>
        <taxon>Deinococci</taxon>
        <taxon>Thermales</taxon>
        <taxon>Thermaceae</taxon>
        <taxon>Thermus</taxon>
    </lineage>
</organism>
<reference evidence="6" key="1">
    <citation type="journal article" date="2020" name="mSystems">
        <title>Genome- and Community-Level Interaction Insights into Carbon Utilization and Element Cycling Functions of Hydrothermarchaeota in Hydrothermal Sediment.</title>
        <authorList>
            <person name="Zhou Z."/>
            <person name="Liu Y."/>
            <person name="Xu W."/>
            <person name="Pan J."/>
            <person name="Luo Z.H."/>
            <person name="Li M."/>
        </authorList>
    </citation>
    <scope>NUCLEOTIDE SEQUENCE [LARGE SCALE GENOMIC DNA]</scope>
    <source>
        <strain evidence="6">SpSt-246</strain>
    </source>
</reference>
<feature type="transmembrane region" description="Helical" evidence="4">
    <location>
        <begin position="169"/>
        <end position="189"/>
    </location>
</feature>
<dbReference type="AlphaFoldDB" id="A0A7C2GEV4"/>
<dbReference type="GO" id="GO:0022857">
    <property type="term" value="F:transmembrane transporter activity"/>
    <property type="evidence" value="ECO:0007669"/>
    <property type="project" value="InterPro"/>
</dbReference>
<dbReference type="InterPro" id="IPR011701">
    <property type="entry name" value="MFS"/>
</dbReference>
<dbReference type="InterPro" id="IPR020846">
    <property type="entry name" value="MFS_dom"/>
</dbReference>
<dbReference type="EMBL" id="DSKL01000351">
    <property type="protein sequence ID" value="HEH83070.1"/>
    <property type="molecule type" value="Genomic_DNA"/>
</dbReference>
<evidence type="ECO:0000256" key="1">
    <source>
        <dbReference type="ARBA" id="ARBA00022692"/>
    </source>
</evidence>
<proteinExistence type="predicted"/>
<protein>
    <submittedName>
        <fullName evidence="6">MFS transporter</fullName>
    </submittedName>
</protein>
<dbReference type="PANTHER" id="PTHR23526:SF2">
    <property type="entry name" value="MAJOR FACILITATOR SUPERFAMILY (MFS) PROFILE DOMAIN-CONTAINING PROTEIN"/>
    <property type="match status" value="1"/>
</dbReference>
<dbReference type="InterPro" id="IPR052528">
    <property type="entry name" value="Sugar_transport-like"/>
</dbReference>